<reference evidence="1" key="1">
    <citation type="submission" date="2017-11" db="EMBL/GenBank/DDBJ databases">
        <authorList>
            <person name="Kajale S.C."/>
            <person name="Sharma A."/>
        </authorList>
    </citation>
    <scope>NUCLEOTIDE SEQUENCE</scope>
    <source>
        <strain evidence="1">LS1_42</strain>
    </source>
</reference>
<dbReference type="RefSeq" id="WP_148857744.1">
    <property type="nucleotide sequence ID" value="NZ_PHNJ01000004.1"/>
</dbReference>
<sequence length="77" mass="8592">MPDPLTTRDDTTEIRTKEEAAVLAYDTLTDAGHESVATSMPHRTRSTWIVPATSDDGTWRVHIDPRTGKTRVVEART</sequence>
<comment type="caution">
    <text evidence="1">The sequence shown here is derived from an EMBL/GenBank/DDBJ whole genome shotgun (WGS) entry which is preliminary data.</text>
</comment>
<dbReference type="Proteomes" id="UP000766904">
    <property type="component" value="Unassembled WGS sequence"/>
</dbReference>
<protein>
    <recommendedName>
        <fullName evidence="3">PepSY domain-containing protein</fullName>
    </recommendedName>
</protein>
<gene>
    <name evidence="1" type="ORF">CV102_09500</name>
</gene>
<name>A0A8J8Q5A3_9EURY</name>
<accession>A0A8J8Q5A3</accession>
<organism evidence="1 2">
    <name type="scientific">Natronococcus pandeyae</name>
    <dbReference type="NCBI Taxonomy" id="2055836"/>
    <lineage>
        <taxon>Archaea</taxon>
        <taxon>Methanobacteriati</taxon>
        <taxon>Methanobacteriota</taxon>
        <taxon>Stenosarchaea group</taxon>
        <taxon>Halobacteria</taxon>
        <taxon>Halobacteriales</taxon>
        <taxon>Natrialbaceae</taxon>
        <taxon>Natronococcus</taxon>
    </lineage>
</organism>
<dbReference type="AlphaFoldDB" id="A0A8J8Q5A3"/>
<evidence type="ECO:0008006" key="3">
    <source>
        <dbReference type="Google" id="ProtNLM"/>
    </source>
</evidence>
<evidence type="ECO:0000313" key="2">
    <source>
        <dbReference type="Proteomes" id="UP000766904"/>
    </source>
</evidence>
<dbReference type="OrthoDB" id="196049at2157"/>
<proteinExistence type="predicted"/>
<keyword evidence="2" id="KW-1185">Reference proteome</keyword>
<evidence type="ECO:0000313" key="1">
    <source>
        <dbReference type="EMBL" id="TYL38743.1"/>
    </source>
</evidence>
<dbReference type="EMBL" id="PHNJ01000004">
    <property type="protein sequence ID" value="TYL38743.1"/>
    <property type="molecule type" value="Genomic_DNA"/>
</dbReference>